<proteinExistence type="predicted"/>
<reference evidence="1 2" key="2">
    <citation type="journal article" date="2022" name="Mol. Ecol. Resour.">
        <title>The genomes of chicory, endive, great burdock and yacon provide insights into Asteraceae paleo-polyploidization history and plant inulin production.</title>
        <authorList>
            <person name="Fan W."/>
            <person name="Wang S."/>
            <person name="Wang H."/>
            <person name="Wang A."/>
            <person name="Jiang F."/>
            <person name="Liu H."/>
            <person name="Zhao H."/>
            <person name="Xu D."/>
            <person name="Zhang Y."/>
        </authorList>
    </citation>
    <scope>NUCLEOTIDE SEQUENCE [LARGE SCALE GENOMIC DNA]</scope>
    <source>
        <strain evidence="2">cv. Yunnan</strain>
        <tissue evidence="1">Leaves</tissue>
    </source>
</reference>
<keyword evidence="2" id="KW-1185">Reference proteome</keyword>
<protein>
    <submittedName>
        <fullName evidence="1">Uncharacterized protein</fullName>
    </submittedName>
</protein>
<evidence type="ECO:0000313" key="2">
    <source>
        <dbReference type="Proteomes" id="UP001056120"/>
    </source>
</evidence>
<organism evidence="1 2">
    <name type="scientific">Smallanthus sonchifolius</name>
    <dbReference type="NCBI Taxonomy" id="185202"/>
    <lineage>
        <taxon>Eukaryota</taxon>
        <taxon>Viridiplantae</taxon>
        <taxon>Streptophyta</taxon>
        <taxon>Embryophyta</taxon>
        <taxon>Tracheophyta</taxon>
        <taxon>Spermatophyta</taxon>
        <taxon>Magnoliopsida</taxon>
        <taxon>eudicotyledons</taxon>
        <taxon>Gunneridae</taxon>
        <taxon>Pentapetalae</taxon>
        <taxon>asterids</taxon>
        <taxon>campanulids</taxon>
        <taxon>Asterales</taxon>
        <taxon>Asteraceae</taxon>
        <taxon>Asteroideae</taxon>
        <taxon>Heliantheae alliance</taxon>
        <taxon>Millerieae</taxon>
        <taxon>Smallanthus</taxon>
    </lineage>
</organism>
<dbReference type="EMBL" id="CM042036">
    <property type="protein sequence ID" value="KAI3744537.1"/>
    <property type="molecule type" value="Genomic_DNA"/>
</dbReference>
<accession>A0ACB9DE11</accession>
<sequence>MTRLLEIGLLCVQEDARDRPTMEEVVSMLIDSSSLALFVLKRQAMVTRERSESTSTHVDDYNTGAVEEFISDLYPSCIETDCIHVDEHGGFILDHINYVSQHNLAWLMIELCMKP</sequence>
<evidence type="ECO:0000313" key="1">
    <source>
        <dbReference type="EMBL" id="KAI3744537.1"/>
    </source>
</evidence>
<gene>
    <name evidence="1" type="ORF">L1987_57620</name>
</gene>
<name>A0ACB9DE11_9ASTR</name>
<dbReference type="Proteomes" id="UP001056120">
    <property type="component" value="Linkage Group LG19"/>
</dbReference>
<comment type="caution">
    <text evidence="1">The sequence shown here is derived from an EMBL/GenBank/DDBJ whole genome shotgun (WGS) entry which is preliminary data.</text>
</comment>
<reference evidence="2" key="1">
    <citation type="journal article" date="2022" name="Mol. Ecol. Resour.">
        <title>The genomes of chicory, endive, great burdock and yacon provide insights into Asteraceae palaeo-polyploidization history and plant inulin production.</title>
        <authorList>
            <person name="Fan W."/>
            <person name="Wang S."/>
            <person name="Wang H."/>
            <person name="Wang A."/>
            <person name="Jiang F."/>
            <person name="Liu H."/>
            <person name="Zhao H."/>
            <person name="Xu D."/>
            <person name="Zhang Y."/>
        </authorList>
    </citation>
    <scope>NUCLEOTIDE SEQUENCE [LARGE SCALE GENOMIC DNA]</scope>
    <source>
        <strain evidence="2">cv. Yunnan</strain>
    </source>
</reference>